<dbReference type="PANTHER" id="PTHR12510:SF4">
    <property type="entry name" value="GAMMA-GLUTAMYLAMINECYCLOTRANSFERASE"/>
    <property type="match status" value="1"/>
</dbReference>
<dbReference type="PANTHER" id="PTHR12510">
    <property type="entry name" value="TROPONIN C-AKIN-1 PROTEIN"/>
    <property type="match status" value="1"/>
</dbReference>
<feature type="active site" description="Proton acceptor" evidence="2">
    <location>
        <position position="86"/>
    </location>
</feature>
<comment type="similarity">
    <text evidence="1 3">Belongs to the gamma-glutamylcyclotransferase family.</text>
</comment>
<dbReference type="Proteomes" id="UP000507470">
    <property type="component" value="Unassembled WGS sequence"/>
</dbReference>
<feature type="domain" description="Gamma-glutamylcyclotransferase AIG2-like" evidence="4">
    <location>
        <begin position="8"/>
        <end position="123"/>
    </location>
</feature>
<evidence type="ECO:0000313" key="6">
    <source>
        <dbReference type="Proteomes" id="UP000507470"/>
    </source>
</evidence>
<evidence type="ECO:0000259" key="4">
    <source>
        <dbReference type="Pfam" id="PF06094"/>
    </source>
</evidence>
<dbReference type="InterPro" id="IPR013024">
    <property type="entry name" value="GGCT-like"/>
</dbReference>
<organism evidence="5 6">
    <name type="scientific">Mytilus coruscus</name>
    <name type="common">Sea mussel</name>
    <dbReference type="NCBI Taxonomy" id="42192"/>
    <lineage>
        <taxon>Eukaryota</taxon>
        <taxon>Metazoa</taxon>
        <taxon>Spiralia</taxon>
        <taxon>Lophotrochozoa</taxon>
        <taxon>Mollusca</taxon>
        <taxon>Bivalvia</taxon>
        <taxon>Autobranchia</taxon>
        <taxon>Pteriomorphia</taxon>
        <taxon>Mytilida</taxon>
        <taxon>Mytiloidea</taxon>
        <taxon>Mytilidae</taxon>
        <taxon>Mytilinae</taxon>
        <taxon>Mytilus</taxon>
    </lineage>
</organism>
<dbReference type="CDD" id="cd06661">
    <property type="entry name" value="GGCT_like"/>
    <property type="match status" value="1"/>
</dbReference>
<dbReference type="Pfam" id="PF06094">
    <property type="entry name" value="GGACT"/>
    <property type="match status" value="1"/>
</dbReference>
<proteinExistence type="inferred from homology"/>
<dbReference type="GO" id="GO:0016746">
    <property type="term" value="F:acyltransferase activity"/>
    <property type="evidence" value="ECO:0007669"/>
    <property type="project" value="UniProtKB-KW"/>
</dbReference>
<dbReference type="GO" id="GO:0061929">
    <property type="term" value="F:gamma-glutamylaminecyclotransferase activity"/>
    <property type="evidence" value="ECO:0007669"/>
    <property type="project" value="InterPro"/>
</dbReference>
<evidence type="ECO:0000313" key="5">
    <source>
        <dbReference type="EMBL" id="CAC5400954.1"/>
    </source>
</evidence>
<dbReference type="OrthoDB" id="113620at2759"/>
<dbReference type="SUPFAM" id="SSF110857">
    <property type="entry name" value="Gamma-glutamyl cyclotransferase-like"/>
    <property type="match status" value="1"/>
</dbReference>
<reference evidence="5 6" key="1">
    <citation type="submission" date="2020-06" db="EMBL/GenBank/DDBJ databases">
        <authorList>
            <person name="Li R."/>
            <person name="Bekaert M."/>
        </authorList>
    </citation>
    <scope>NUCLEOTIDE SEQUENCE [LARGE SCALE GENOMIC DNA]</scope>
    <source>
        <strain evidence="6">wild</strain>
    </source>
</reference>
<keyword evidence="5" id="KW-0808">Transferase</keyword>
<dbReference type="InterPro" id="IPR039126">
    <property type="entry name" value="GGACT"/>
</dbReference>
<dbReference type="GO" id="GO:0005829">
    <property type="term" value="C:cytosol"/>
    <property type="evidence" value="ECO:0007669"/>
    <property type="project" value="TreeGrafter"/>
</dbReference>
<evidence type="ECO:0000256" key="1">
    <source>
        <dbReference type="ARBA" id="ARBA00008861"/>
    </source>
</evidence>
<accession>A0A6J8D1C9</accession>
<name>A0A6J8D1C9_MYTCO</name>
<gene>
    <name evidence="5" type="ORF">MCOR_35094</name>
</gene>
<dbReference type="EMBL" id="CACVKT020006353">
    <property type="protein sequence ID" value="CAC5400954.1"/>
    <property type="molecule type" value="Genomic_DNA"/>
</dbReference>
<protein>
    <recommendedName>
        <fullName evidence="3">Gamma-glutamylcyclotransferase family protein</fullName>
    </recommendedName>
</protein>
<evidence type="ECO:0000256" key="3">
    <source>
        <dbReference type="RuleBase" id="RU367036"/>
    </source>
</evidence>
<dbReference type="AlphaFoldDB" id="A0A6J8D1C9"/>
<keyword evidence="5" id="KW-0012">Acyltransferase</keyword>
<dbReference type="InterPro" id="IPR009288">
    <property type="entry name" value="AIG2-like_dom"/>
</dbReference>
<keyword evidence="6" id="KW-1185">Reference proteome</keyword>
<sequence>MPAMTHNVFVFGTLKRGQPNFYLLEDASNGLAVHLADGITEEKFPVVIASRCNIPFMLPVAGKGKNVVGEIYKVDDSMLNRLDILERKAEILDRREINVVSNGRAITCWCYHLVNHKKELQELPTIDNYDTNGSHGLPYIPNSLETCDNFSDVQIQNKQDDK</sequence>
<dbReference type="Gene3D" id="3.10.490.10">
    <property type="entry name" value="Gamma-glutamyl cyclotransferase-like"/>
    <property type="match status" value="1"/>
</dbReference>
<dbReference type="InterPro" id="IPR036568">
    <property type="entry name" value="GGCT-like_sf"/>
</dbReference>
<evidence type="ECO:0000256" key="2">
    <source>
        <dbReference type="PIRSR" id="PIRSR639126-1"/>
    </source>
</evidence>